<evidence type="ECO:0000313" key="3">
    <source>
        <dbReference type="EMBL" id="AKU70292.1"/>
    </source>
</evidence>
<accession>A0A0K1NMH7</accession>
<gene>
    <name evidence="3" type="ORF">ADJ77_10945</name>
    <name evidence="4" type="ORF">J5A51_01200</name>
</gene>
<dbReference type="EMBL" id="CP072369">
    <property type="protein sequence ID" value="QUB85911.1"/>
    <property type="molecule type" value="Genomic_DNA"/>
</dbReference>
<dbReference type="Proteomes" id="UP000060345">
    <property type="component" value="Chromosome 2"/>
</dbReference>
<feature type="domain" description="WCX" evidence="2">
    <location>
        <begin position="249"/>
        <end position="319"/>
    </location>
</feature>
<evidence type="ECO:0000259" key="2">
    <source>
        <dbReference type="Pfam" id="PF25583"/>
    </source>
</evidence>
<dbReference type="PANTHER" id="PTHR34580:SF9">
    <property type="entry name" value="SLL5097 PROTEIN"/>
    <property type="match status" value="1"/>
</dbReference>
<dbReference type="RefSeq" id="WP_025079118.1">
    <property type="nucleotide sequence ID" value="NZ_BAKO01000043.1"/>
</dbReference>
<dbReference type="Pfam" id="PF13280">
    <property type="entry name" value="WYL"/>
    <property type="match status" value="1"/>
</dbReference>
<sequence>MPVNKNAYLRYQYLDLCFSNKQRRFNIEELIDFVSEKLGYNVSVRQIREDMSNMRLAPYHAPIKAVPYDGKKCHYYYSNPEFSIFNNELTMEEVTNLRSTIKMLGRYRGIPANAWLEEVISNLEYRFGCKANSENLISFEQNDMLKGLEHLSRIIDATINHQPLEITYQSFRGEPRLCIVHPYYIKQYNSRWFLFGLNQTNDRIENYALDRIDFFRDSQCPFIKNSTVNFETYFDDVIGVSVPYEETPKESIVLRFSENRFPYVVSKPLHKSQKLREEPNTICIEVKPNRELFQKIFSFIPDIEVLSPSWLRLEITNKIQCNLQKYLSVHKDCTDNV</sequence>
<dbReference type="AlphaFoldDB" id="A0A0K1NMH7"/>
<dbReference type="KEGG" id="pfus:ADJ77_10945"/>
<organism evidence="3 5">
    <name type="scientific">Prevotella fusca JCM 17724</name>
    <dbReference type="NCBI Taxonomy" id="1236517"/>
    <lineage>
        <taxon>Bacteria</taxon>
        <taxon>Pseudomonadati</taxon>
        <taxon>Bacteroidota</taxon>
        <taxon>Bacteroidia</taxon>
        <taxon>Bacteroidales</taxon>
        <taxon>Prevotellaceae</taxon>
        <taxon>Prevotella</taxon>
    </lineage>
</organism>
<dbReference type="InterPro" id="IPR026881">
    <property type="entry name" value="WYL_dom"/>
</dbReference>
<reference evidence="4 6" key="2">
    <citation type="submission" date="2021-03" db="EMBL/GenBank/DDBJ databases">
        <title>Human Oral Microbial Genomes.</title>
        <authorList>
            <person name="Johnston C.D."/>
            <person name="Chen T."/>
            <person name="Dewhirst F.E."/>
        </authorList>
    </citation>
    <scope>NUCLEOTIDE SEQUENCE [LARGE SCALE GENOMIC DNA]</scope>
    <source>
        <strain evidence="4 6">W1435</strain>
    </source>
</reference>
<dbReference type="OrthoDB" id="43316at2"/>
<feature type="domain" description="WYL" evidence="1">
    <location>
        <begin position="149"/>
        <end position="213"/>
    </location>
</feature>
<name>A0A0K1NMH7_9BACT</name>
<evidence type="ECO:0000259" key="1">
    <source>
        <dbReference type="Pfam" id="PF13280"/>
    </source>
</evidence>
<dbReference type="STRING" id="1236517.ADJ77_10945"/>
<dbReference type="PANTHER" id="PTHR34580">
    <property type="match status" value="1"/>
</dbReference>
<keyword evidence="6" id="KW-1185">Reference proteome</keyword>
<dbReference type="EMBL" id="CP012075">
    <property type="protein sequence ID" value="AKU70292.1"/>
    <property type="molecule type" value="Genomic_DNA"/>
</dbReference>
<dbReference type="Proteomes" id="UP000682005">
    <property type="component" value="Chromosome 2"/>
</dbReference>
<dbReference type="InterPro" id="IPR051534">
    <property type="entry name" value="CBASS_pafABC_assoc_protein"/>
</dbReference>
<dbReference type="PROSITE" id="PS52050">
    <property type="entry name" value="WYL"/>
    <property type="match status" value="1"/>
</dbReference>
<dbReference type="InterPro" id="IPR057727">
    <property type="entry name" value="WCX_dom"/>
</dbReference>
<protein>
    <submittedName>
        <fullName evidence="4">WYL domain-containing protein</fullName>
    </submittedName>
</protein>
<dbReference type="Pfam" id="PF25583">
    <property type="entry name" value="WCX"/>
    <property type="match status" value="1"/>
</dbReference>
<proteinExistence type="predicted"/>
<evidence type="ECO:0000313" key="4">
    <source>
        <dbReference type="EMBL" id="QUB85911.1"/>
    </source>
</evidence>
<reference evidence="3 5" key="1">
    <citation type="submission" date="2015-07" db="EMBL/GenBank/DDBJ databases">
        <authorList>
            <person name="Noorani M."/>
        </authorList>
    </citation>
    <scope>NUCLEOTIDE SEQUENCE [LARGE SCALE GENOMIC DNA]</scope>
    <source>
        <strain evidence="3 5">W1435</strain>
    </source>
</reference>
<evidence type="ECO:0000313" key="6">
    <source>
        <dbReference type="Proteomes" id="UP000682005"/>
    </source>
</evidence>
<evidence type="ECO:0000313" key="5">
    <source>
        <dbReference type="Proteomes" id="UP000060345"/>
    </source>
</evidence>